<evidence type="ECO:0000256" key="2">
    <source>
        <dbReference type="ARBA" id="ARBA00022679"/>
    </source>
</evidence>
<dbReference type="PANTHER" id="PTHR22916">
    <property type="entry name" value="GLYCOSYLTRANSFERASE"/>
    <property type="match status" value="1"/>
</dbReference>
<dbReference type="EMBL" id="FNRF01000003">
    <property type="protein sequence ID" value="SEA62393.1"/>
    <property type="molecule type" value="Genomic_DNA"/>
</dbReference>
<feature type="domain" description="Glycosyltransferase 2-like" evidence="3">
    <location>
        <begin position="6"/>
        <end position="173"/>
    </location>
</feature>
<proteinExistence type="predicted"/>
<dbReference type="InterPro" id="IPR001173">
    <property type="entry name" value="Glyco_trans_2-like"/>
</dbReference>
<dbReference type="Pfam" id="PF00535">
    <property type="entry name" value="Glycos_transf_2"/>
    <property type="match status" value="1"/>
</dbReference>
<name>A0A1H4CPX5_XYLRU</name>
<organism evidence="4 5">
    <name type="scientific">Xylanibacter ruminicola</name>
    <name type="common">Prevotella ruminicola</name>
    <dbReference type="NCBI Taxonomy" id="839"/>
    <lineage>
        <taxon>Bacteria</taxon>
        <taxon>Pseudomonadati</taxon>
        <taxon>Bacteroidota</taxon>
        <taxon>Bacteroidia</taxon>
        <taxon>Bacteroidales</taxon>
        <taxon>Prevotellaceae</taxon>
        <taxon>Xylanibacter</taxon>
    </lineage>
</organism>
<dbReference type="OrthoDB" id="1114838at2"/>
<keyword evidence="1" id="KW-0328">Glycosyltransferase</keyword>
<dbReference type="PANTHER" id="PTHR22916:SF51">
    <property type="entry name" value="GLYCOSYLTRANSFERASE EPSH-RELATED"/>
    <property type="match status" value="1"/>
</dbReference>
<evidence type="ECO:0000313" key="5">
    <source>
        <dbReference type="Proteomes" id="UP000182257"/>
    </source>
</evidence>
<gene>
    <name evidence="4" type="ORF">SAMN05216462_2075</name>
</gene>
<evidence type="ECO:0000313" key="4">
    <source>
        <dbReference type="EMBL" id="SEA62393.1"/>
    </source>
</evidence>
<reference evidence="4 5" key="1">
    <citation type="submission" date="2016-10" db="EMBL/GenBank/DDBJ databases">
        <authorList>
            <person name="de Groot N.N."/>
        </authorList>
    </citation>
    <scope>NUCLEOTIDE SEQUENCE [LARGE SCALE GENOMIC DNA]</scope>
    <source>
        <strain evidence="4 5">D31d</strain>
    </source>
</reference>
<dbReference type="SUPFAM" id="SSF53448">
    <property type="entry name" value="Nucleotide-diphospho-sugar transferases"/>
    <property type="match status" value="1"/>
</dbReference>
<dbReference type="InterPro" id="IPR029044">
    <property type="entry name" value="Nucleotide-diphossugar_trans"/>
</dbReference>
<dbReference type="GO" id="GO:0016758">
    <property type="term" value="F:hexosyltransferase activity"/>
    <property type="evidence" value="ECO:0007669"/>
    <property type="project" value="UniProtKB-ARBA"/>
</dbReference>
<dbReference type="AlphaFoldDB" id="A0A1H4CPX5"/>
<dbReference type="Gene3D" id="3.90.550.10">
    <property type="entry name" value="Spore Coat Polysaccharide Biosynthesis Protein SpsA, Chain A"/>
    <property type="match status" value="1"/>
</dbReference>
<protein>
    <submittedName>
        <fullName evidence="4">Glycosyltransferase involved in cell wall bisynthesis</fullName>
    </submittedName>
</protein>
<dbReference type="RefSeq" id="WP_074761437.1">
    <property type="nucleotide sequence ID" value="NZ_FNRF01000003.1"/>
</dbReference>
<keyword evidence="2 4" id="KW-0808">Transferase</keyword>
<evidence type="ECO:0000259" key="3">
    <source>
        <dbReference type="Pfam" id="PF00535"/>
    </source>
</evidence>
<sequence>MQYDVTIGIPVYRAVDFIENTLISALNQTFQSIEFLVVDDCGEDGSMDVVNRLKAEHPRGNCIRIICNFHNVGAGGSRNRILDEARGRYLFFLDSDDLLESDAIQCLVDEMRDKQLDVVYGSLKRIDKVHFHPDQLYVFPDIYLLSDNEMAYYAFKNYSSFQISVCNCLMNMDFLRSNQLRFINAIFWEDLAFSYEMVTKVKRGALLSKITYHYICRSGSLSHYQDRAVLDKTEIMKNVQTIGYLKNRCKALLDKPYLPYLCYNLEMNSFYIVCYVLKSSGRIFPPISYSEIRYILQHPLSLIEILHFRRKLFHNMFFWLLNRMSFPLIMSCVKLLGKYKRVL</sequence>
<accession>A0A1H4CPX5</accession>
<evidence type="ECO:0000256" key="1">
    <source>
        <dbReference type="ARBA" id="ARBA00022676"/>
    </source>
</evidence>
<dbReference type="CDD" id="cd00761">
    <property type="entry name" value="Glyco_tranf_GTA_type"/>
    <property type="match status" value="1"/>
</dbReference>
<dbReference type="Proteomes" id="UP000182257">
    <property type="component" value="Unassembled WGS sequence"/>
</dbReference>